<proteinExistence type="predicted"/>
<feature type="region of interest" description="Disordered" evidence="1">
    <location>
        <begin position="155"/>
        <end position="192"/>
    </location>
</feature>
<accession>A0A2P5K8T4</accession>
<dbReference type="EMBL" id="PRDW01000010">
    <property type="protein sequence ID" value="PPB83127.1"/>
    <property type="molecule type" value="Genomic_DNA"/>
</dbReference>
<comment type="caution">
    <text evidence="3">The sequence shown here is derived from an EMBL/GenBank/DDBJ whole genome shotgun (WGS) entry which is preliminary data.</text>
</comment>
<feature type="compositionally biased region" description="Basic residues" evidence="1">
    <location>
        <begin position="163"/>
        <end position="177"/>
    </location>
</feature>
<dbReference type="RefSeq" id="WP_104077923.1">
    <property type="nucleotide sequence ID" value="NZ_CP062178.1"/>
</dbReference>
<evidence type="ECO:0000256" key="1">
    <source>
        <dbReference type="SAM" id="MobiDB-lite"/>
    </source>
</evidence>
<sequence>MDRHSTSRPMLRLIGAMASCALAAMAIAIPTMARADQAEHHNELVYQFITQMRANPLVANCAAHADFIVGTSSAFHHVEFPRSSFDPAHAEVKPWKGSFDQGKQRIKVDSIVTVQGVGVRKDGSTKPDALKFRCGYVDAKMLAFSWNDPVAPFKRAAPSRQAGKTKKALRGSGRKSPAKAAGKGTSKKGRRR</sequence>
<feature type="signal peptide" evidence="2">
    <location>
        <begin position="1"/>
        <end position="35"/>
    </location>
</feature>
<evidence type="ECO:0008006" key="5">
    <source>
        <dbReference type="Google" id="ProtNLM"/>
    </source>
</evidence>
<name>A0A2P5K8T4_9BURK</name>
<evidence type="ECO:0000313" key="3">
    <source>
        <dbReference type="EMBL" id="PPB83127.1"/>
    </source>
</evidence>
<protein>
    <recommendedName>
        <fullName evidence="5">SnoaL-like protein</fullName>
    </recommendedName>
</protein>
<dbReference type="OrthoDB" id="9130855at2"/>
<dbReference type="Proteomes" id="UP000243096">
    <property type="component" value="Unassembled WGS sequence"/>
</dbReference>
<gene>
    <name evidence="3" type="ORF">B0O95_11080</name>
</gene>
<dbReference type="AlphaFoldDB" id="A0A2P5K8T4"/>
<feature type="chain" id="PRO_5015155891" description="SnoaL-like protein" evidence="2">
    <location>
        <begin position="36"/>
        <end position="192"/>
    </location>
</feature>
<evidence type="ECO:0000256" key="2">
    <source>
        <dbReference type="SAM" id="SignalP"/>
    </source>
</evidence>
<keyword evidence="4" id="KW-1185">Reference proteome</keyword>
<dbReference type="InterPro" id="IPR059225">
    <property type="entry name" value="BspC"/>
</dbReference>
<organism evidence="3 4">
    <name type="scientific">Mycetohabitans endofungorum</name>
    <dbReference type="NCBI Taxonomy" id="417203"/>
    <lineage>
        <taxon>Bacteria</taxon>
        <taxon>Pseudomonadati</taxon>
        <taxon>Pseudomonadota</taxon>
        <taxon>Betaproteobacteria</taxon>
        <taxon>Burkholderiales</taxon>
        <taxon>Burkholderiaceae</taxon>
        <taxon>Mycetohabitans</taxon>
    </lineage>
</organism>
<dbReference type="NCBIfam" id="NF047384">
    <property type="entry name" value="BspC_dom"/>
    <property type="match status" value="1"/>
</dbReference>
<reference evidence="3 4" key="1">
    <citation type="submission" date="2018-01" db="EMBL/GenBank/DDBJ databases">
        <title>Genomic Encyclopedia of Type Strains, Phase III (KMG-III): the genomes of soil and plant-associated and newly described type strains.</title>
        <authorList>
            <person name="Whitman W."/>
        </authorList>
    </citation>
    <scope>NUCLEOTIDE SEQUENCE [LARGE SCALE GENOMIC DNA]</scope>
    <source>
        <strain evidence="3 4">HKI456</strain>
    </source>
</reference>
<evidence type="ECO:0000313" key="4">
    <source>
        <dbReference type="Proteomes" id="UP000243096"/>
    </source>
</evidence>
<keyword evidence="2" id="KW-0732">Signal</keyword>